<comment type="caution">
    <text evidence="1">The sequence shown here is derived from an EMBL/GenBank/DDBJ whole genome shotgun (WGS) entry which is preliminary data.</text>
</comment>
<dbReference type="EMBL" id="MYFO01000050">
    <property type="protein sequence ID" value="TFE83395.1"/>
    <property type="molecule type" value="Genomic_DNA"/>
</dbReference>
<dbReference type="RefSeq" id="WP_134757215.1">
    <property type="nucleotide sequence ID" value="NZ_MYFO02000008.1"/>
</dbReference>
<dbReference type="AlphaFoldDB" id="A0A4Y8PTW3"/>
<protein>
    <submittedName>
        <fullName evidence="1">Uncharacterized protein</fullName>
    </submittedName>
</protein>
<organism evidence="1 2">
    <name type="scientific">Paenibacillus athensensis</name>
    <dbReference type="NCBI Taxonomy" id="1967502"/>
    <lineage>
        <taxon>Bacteria</taxon>
        <taxon>Bacillati</taxon>
        <taxon>Bacillota</taxon>
        <taxon>Bacilli</taxon>
        <taxon>Bacillales</taxon>
        <taxon>Paenibacillaceae</taxon>
        <taxon>Paenibacillus</taxon>
    </lineage>
</organism>
<name>A0A4Y8PTW3_9BACL</name>
<proteinExistence type="predicted"/>
<evidence type="ECO:0000313" key="1">
    <source>
        <dbReference type="EMBL" id="TFE83395.1"/>
    </source>
</evidence>
<dbReference type="Proteomes" id="UP000298246">
    <property type="component" value="Unassembled WGS sequence"/>
</dbReference>
<evidence type="ECO:0000313" key="2">
    <source>
        <dbReference type="Proteomes" id="UP000298246"/>
    </source>
</evidence>
<accession>A0A4Y8PTW3</accession>
<sequence>MSSEKLIDLEKRLSRICIQMLPRLKVEQIINESDFEQLFICLDDLKEYMHQKTDIPRSLVSKLFLLYFSVNKALSFIPTSEQTNEVYSRLTIGLAAIFDDNYLS</sequence>
<dbReference type="OrthoDB" id="2671101at2"/>
<gene>
    <name evidence="1" type="ORF">B5M42_23060</name>
</gene>
<reference evidence="1 2" key="1">
    <citation type="submission" date="2017-03" db="EMBL/GenBank/DDBJ databases">
        <title>Isolation of Levoglucosan Utilizing Bacteria.</title>
        <authorList>
            <person name="Arya A.S."/>
        </authorList>
    </citation>
    <scope>NUCLEOTIDE SEQUENCE [LARGE SCALE GENOMIC DNA]</scope>
    <source>
        <strain evidence="1 2">MEC069</strain>
    </source>
</reference>
<keyword evidence="2" id="KW-1185">Reference proteome</keyword>